<accession>A0A8K0D379</accession>
<protein>
    <recommendedName>
        <fullName evidence="2 3">NIF3-like protein 1</fullName>
    </recommendedName>
</protein>
<dbReference type="InterPro" id="IPR002678">
    <property type="entry name" value="DUF34/NIF3"/>
</dbReference>
<feature type="binding site" evidence="4">
    <location>
        <position position="162"/>
    </location>
    <ligand>
        <name>a divalent metal cation</name>
        <dbReference type="ChEBI" id="CHEBI:60240"/>
        <label>1</label>
    </ligand>
</feature>
<dbReference type="Proteomes" id="UP000801492">
    <property type="component" value="Unassembled WGS sequence"/>
</dbReference>
<dbReference type="AlphaFoldDB" id="A0A8K0D379"/>
<evidence type="ECO:0000256" key="2">
    <source>
        <dbReference type="ARBA" id="ARBA00019069"/>
    </source>
</evidence>
<proteinExistence type="inferred from homology"/>
<dbReference type="NCBIfam" id="TIGR00486">
    <property type="entry name" value="YbgI_SA1388"/>
    <property type="match status" value="1"/>
</dbReference>
<evidence type="ECO:0000256" key="4">
    <source>
        <dbReference type="PIRSR" id="PIRSR602678-1"/>
    </source>
</evidence>
<feature type="binding site" evidence="4">
    <location>
        <position position="284"/>
    </location>
    <ligand>
        <name>a divalent metal cation</name>
        <dbReference type="ChEBI" id="CHEBI:60240"/>
        <label>1</label>
    </ligand>
</feature>
<dbReference type="OrthoDB" id="3345469at2759"/>
<dbReference type="PIRSF" id="PIRSF037490">
    <property type="entry name" value="UCP037490_NIF3_euk"/>
    <property type="match status" value="1"/>
</dbReference>
<dbReference type="EMBL" id="VTPC01005723">
    <property type="protein sequence ID" value="KAF2895683.1"/>
    <property type="molecule type" value="Genomic_DNA"/>
</dbReference>
<sequence length="323" mass="35437">MFSTTLRFISLRYGAMGMLKSEIQPFTVASVSIGIHSIVKSRSQSTTMLHCCQSNYPGKNLREVLQHLEGFAPLNFAESWDNVGLLVDPMENVPVKNILLTNDLTEDVLEEAISASAGLIISYHPNIFHGLKSVTAKTWKERIIVKCIKHNIAVFSPHTSWDAVQGGVNDWLSEAFEVNSKTPIIENPTNPSVGAGRLCILKKPITVEKAVESVKSHIGIPHLRLALGKNKIESDTISSIALCAGSGSSVLRGVKADLYLTGEMLHHDVLEATQNGIHVILCNHSDSERGFLKVFQTKLQNELLEEKVGVIIAINDRDPLKTV</sequence>
<comment type="similarity">
    <text evidence="1 3">Belongs to the GTP cyclohydrolase I type 2/NIF3 family.</text>
</comment>
<gene>
    <name evidence="5" type="ORF">ILUMI_10463</name>
</gene>
<dbReference type="GO" id="GO:0046872">
    <property type="term" value="F:metal ion binding"/>
    <property type="evidence" value="ECO:0007669"/>
    <property type="project" value="UniProtKB-KW"/>
</dbReference>
<dbReference type="InterPro" id="IPR036069">
    <property type="entry name" value="DUF34/NIF3_sf"/>
</dbReference>
<dbReference type="Gene3D" id="3.40.1390.30">
    <property type="entry name" value="NIF3 (NGG1p interacting factor 3)-like"/>
    <property type="match status" value="1"/>
</dbReference>
<keyword evidence="6" id="KW-1185">Reference proteome</keyword>
<dbReference type="InterPro" id="IPR017222">
    <property type="entry name" value="DUF34/NIF3_animal"/>
</dbReference>
<evidence type="ECO:0000313" key="5">
    <source>
        <dbReference type="EMBL" id="KAF2895683.1"/>
    </source>
</evidence>
<dbReference type="PANTHER" id="PTHR13799:SF13">
    <property type="entry name" value="NIF3-LIKE PROTEIN 1"/>
    <property type="match status" value="1"/>
</dbReference>
<reference evidence="5" key="1">
    <citation type="submission" date="2019-08" db="EMBL/GenBank/DDBJ databases">
        <title>The genome of the North American firefly Photinus pyralis.</title>
        <authorList>
            <consortium name="Photinus pyralis genome working group"/>
            <person name="Fallon T.R."/>
            <person name="Sander Lower S.E."/>
            <person name="Weng J.-K."/>
        </authorList>
    </citation>
    <scope>NUCLEOTIDE SEQUENCE</scope>
    <source>
        <strain evidence="5">TRF0915ILg1</strain>
        <tissue evidence="5">Whole body</tissue>
    </source>
</reference>
<feature type="binding site" evidence="4">
    <location>
        <position position="288"/>
    </location>
    <ligand>
        <name>a divalent metal cation</name>
        <dbReference type="ChEBI" id="CHEBI:60240"/>
        <label>1</label>
    </ligand>
</feature>
<evidence type="ECO:0000313" key="6">
    <source>
        <dbReference type="Proteomes" id="UP000801492"/>
    </source>
</evidence>
<dbReference type="PANTHER" id="PTHR13799">
    <property type="entry name" value="NGG1 INTERACTING FACTOR 3"/>
    <property type="match status" value="1"/>
</dbReference>
<dbReference type="SUPFAM" id="SSF102705">
    <property type="entry name" value="NIF3 (NGG1p interacting factor 3)-like"/>
    <property type="match status" value="1"/>
</dbReference>
<name>A0A8K0D379_IGNLU</name>
<dbReference type="Pfam" id="PF01784">
    <property type="entry name" value="DUF34_NIF3"/>
    <property type="match status" value="1"/>
</dbReference>
<evidence type="ECO:0000256" key="1">
    <source>
        <dbReference type="ARBA" id="ARBA00006964"/>
    </source>
</evidence>
<keyword evidence="4" id="KW-0479">Metal-binding</keyword>
<comment type="caution">
    <text evidence="5">The sequence shown here is derived from an EMBL/GenBank/DDBJ whole genome shotgun (WGS) entry which is preliminary data.</text>
</comment>
<organism evidence="5 6">
    <name type="scientific">Ignelater luminosus</name>
    <name type="common">Cucubano</name>
    <name type="synonym">Pyrophorus luminosus</name>
    <dbReference type="NCBI Taxonomy" id="2038154"/>
    <lineage>
        <taxon>Eukaryota</taxon>
        <taxon>Metazoa</taxon>
        <taxon>Ecdysozoa</taxon>
        <taxon>Arthropoda</taxon>
        <taxon>Hexapoda</taxon>
        <taxon>Insecta</taxon>
        <taxon>Pterygota</taxon>
        <taxon>Neoptera</taxon>
        <taxon>Endopterygota</taxon>
        <taxon>Coleoptera</taxon>
        <taxon>Polyphaga</taxon>
        <taxon>Elateriformia</taxon>
        <taxon>Elateroidea</taxon>
        <taxon>Elateridae</taxon>
        <taxon>Agrypninae</taxon>
        <taxon>Pyrophorini</taxon>
        <taxon>Ignelater</taxon>
    </lineage>
</organism>
<dbReference type="GO" id="GO:0005739">
    <property type="term" value="C:mitochondrion"/>
    <property type="evidence" value="ECO:0007669"/>
    <property type="project" value="TreeGrafter"/>
</dbReference>
<feature type="binding site" evidence="4">
    <location>
        <position position="124"/>
    </location>
    <ligand>
        <name>a divalent metal cation</name>
        <dbReference type="ChEBI" id="CHEBI:60240"/>
        <label>1</label>
    </ligand>
</feature>
<dbReference type="FunFam" id="3.40.1390.30:FF:000001">
    <property type="entry name" value="GTP cyclohydrolase 1 type 2"/>
    <property type="match status" value="1"/>
</dbReference>
<evidence type="ECO:0000256" key="3">
    <source>
        <dbReference type="PIRNR" id="PIRNR037490"/>
    </source>
</evidence>